<feature type="region of interest" description="Disordered" evidence="1">
    <location>
        <begin position="155"/>
        <end position="198"/>
    </location>
</feature>
<feature type="compositionally biased region" description="Low complexity" evidence="1">
    <location>
        <begin position="756"/>
        <end position="768"/>
    </location>
</feature>
<name>A0A6M2DVV1_XENCH</name>
<feature type="region of interest" description="Disordered" evidence="1">
    <location>
        <begin position="287"/>
        <end position="307"/>
    </location>
</feature>
<feature type="region of interest" description="Disordered" evidence="1">
    <location>
        <begin position="885"/>
        <end position="915"/>
    </location>
</feature>
<feature type="compositionally biased region" description="Polar residues" evidence="1">
    <location>
        <begin position="287"/>
        <end position="303"/>
    </location>
</feature>
<organism evidence="2">
    <name type="scientific">Xenopsylla cheopis</name>
    <name type="common">Oriental rat flea</name>
    <name type="synonym">Pulex cheopis</name>
    <dbReference type="NCBI Taxonomy" id="163159"/>
    <lineage>
        <taxon>Eukaryota</taxon>
        <taxon>Metazoa</taxon>
        <taxon>Ecdysozoa</taxon>
        <taxon>Arthropoda</taxon>
        <taxon>Hexapoda</taxon>
        <taxon>Insecta</taxon>
        <taxon>Pterygota</taxon>
        <taxon>Neoptera</taxon>
        <taxon>Endopterygota</taxon>
        <taxon>Siphonaptera</taxon>
        <taxon>Pulicidae</taxon>
        <taxon>Xenopsyllinae</taxon>
        <taxon>Xenopsylla</taxon>
    </lineage>
</organism>
<feature type="compositionally biased region" description="Low complexity" evidence="1">
    <location>
        <begin position="180"/>
        <end position="192"/>
    </location>
</feature>
<evidence type="ECO:0000313" key="2">
    <source>
        <dbReference type="EMBL" id="NOV48797.1"/>
    </source>
</evidence>
<feature type="compositionally biased region" description="Polar residues" evidence="1">
    <location>
        <begin position="801"/>
        <end position="826"/>
    </location>
</feature>
<feature type="region of interest" description="Disordered" evidence="1">
    <location>
        <begin position="106"/>
        <end position="135"/>
    </location>
</feature>
<feature type="compositionally biased region" description="Basic and acidic residues" evidence="1">
    <location>
        <begin position="115"/>
        <end position="130"/>
    </location>
</feature>
<feature type="compositionally biased region" description="Low complexity" evidence="1">
    <location>
        <begin position="557"/>
        <end position="568"/>
    </location>
</feature>
<feature type="compositionally biased region" description="Polar residues" evidence="1">
    <location>
        <begin position="526"/>
        <end position="538"/>
    </location>
</feature>
<feature type="region of interest" description="Disordered" evidence="1">
    <location>
        <begin position="526"/>
        <end position="659"/>
    </location>
</feature>
<feature type="region of interest" description="Disordered" evidence="1">
    <location>
        <begin position="800"/>
        <end position="830"/>
    </location>
</feature>
<feature type="compositionally biased region" description="Basic residues" evidence="1">
    <location>
        <begin position="600"/>
        <end position="610"/>
    </location>
</feature>
<feature type="compositionally biased region" description="Polar residues" evidence="1">
    <location>
        <begin position="611"/>
        <end position="644"/>
    </location>
</feature>
<dbReference type="EMBL" id="GIIL01005071">
    <property type="protein sequence ID" value="NOV48797.1"/>
    <property type="molecule type" value="Transcribed_RNA"/>
</dbReference>
<accession>A0A6M2DVV1</accession>
<feature type="compositionally biased region" description="Polar residues" evidence="1">
    <location>
        <begin position="162"/>
        <end position="173"/>
    </location>
</feature>
<reference evidence="2" key="1">
    <citation type="submission" date="2020-03" db="EMBL/GenBank/DDBJ databases">
        <title>Transcriptomic Profiling of the Digestive Tract of the Rat Flea, Xenopsylla cheopis, Following Blood Feeding and Infection with Yersinia pestis.</title>
        <authorList>
            <person name="Bland D.M."/>
            <person name="Martens C.A."/>
            <person name="Virtaneva K."/>
            <person name="Kanakabandi K."/>
            <person name="Long D."/>
            <person name="Rosenke R."/>
            <person name="Saturday G.A."/>
            <person name="Hoyt F.H."/>
            <person name="Bruno D.P."/>
            <person name="Ribeiro J.M.C."/>
            <person name="Hinnebusch J."/>
        </authorList>
    </citation>
    <scope>NUCLEOTIDE SEQUENCE</scope>
</reference>
<feature type="compositionally biased region" description="Polar residues" evidence="1">
    <location>
        <begin position="452"/>
        <end position="466"/>
    </location>
</feature>
<sequence length="935" mass="104781">MAGRVGWPRGKIIRDVIRNNFSDTLNYRTKIGKCADQGAQGPSLGPNLLGGQTARHASTEVAQDGALVGNGSPRLKSQGLFKVLGEELQTRHLRGLREFSTKNKIKRLTTKSAKQRPEPKSSLRKIEKGKSSHSVTNDLAGKFKKIHRKTAQYIAERRPDSQRNSNPTSNFNCAASVMPNTDDNSNNTTNNTHKNMLSSNTVSNRMNVFGIPEAKDQVAKLRQTAGARMQELRQIQRHHDPVRLMGKNLEAEYIPKPVTKFKTQGKGLLGCLDNPVVAPISTFTKQKKGPQNLTGIQPGSNSRFDSRNKMLRDSGRVLPLSKKQRSNPQLGHLPFDPHDVVNRSIKYPIPEEALRSNKKANATGQYRAKKYAGQKDPPILTKKMQTVQRDEVIRRAARRPNTPRPGRFVKQKESNVRQDYAGPLPTADKENVRQQLVQRQLNKVIKQPSKLESTTMNASVNSTTLSKRPKQKRSDISTHDSFVGTSRLYKGYTKTASSNMQTKVPDYGQSRRSISIDEWSVPQYMPKTQQPQRTSLNPQFKPIEVPQPPGRDLPKIPVTSTSHPPTSSGFKVTSGGLRSNTVEADENVNAPQGVKISTIKPKRANLKTKRASQTYHLQASRSNSGINLGTNRISQYTAPSNASPKDSPRSSVLPKPTRPLIPRQSLQKQHYVAHQPAQQPKSLFRTVDTTYLKMTGPKAPEKKPWAQPENFVPLDIPKARQNWDNKRLRELASVKRTAATSAWSMSKARAFNRSLQPKQGQYQQQQNQENREDPLLNVTYAQAPVASIVKKLKVREPEKVTTPTFNNDTAESQSEAEVENSTVTSLDDQEPNIFVGKNQQLSQSLHTPPPRTGLNIDGITSYRTRAPYPSFAESFKMMPKTTSSGMTTALAHKRHHHHHNQYRQYQNGPQQKDNLRPVHSKKFLARKDSKTIHDS</sequence>
<feature type="compositionally biased region" description="Basic residues" evidence="1">
    <location>
        <begin position="891"/>
        <end position="901"/>
    </location>
</feature>
<evidence type="ECO:0000256" key="1">
    <source>
        <dbReference type="SAM" id="MobiDB-lite"/>
    </source>
</evidence>
<proteinExistence type="predicted"/>
<feature type="region of interest" description="Disordered" evidence="1">
    <location>
        <begin position="452"/>
        <end position="479"/>
    </location>
</feature>
<protein>
    <submittedName>
        <fullName evidence="2">Putative product</fullName>
    </submittedName>
</protein>
<feature type="region of interest" description="Disordered" evidence="1">
    <location>
        <begin position="753"/>
        <end position="773"/>
    </location>
</feature>
<dbReference type="AlphaFoldDB" id="A0A6M2DVV1"/>